<protein>
    <submittedName>
        <fullName evidence="1">Uncharacterized protein</fullName>
    </submittedName>
</protein>
<reference evidence="1" key="1">
    <citation type="submission" date="2020-02" db="EMBL/GenBank/DDBJ databases">
        <authorList>
            <person name="Meier V. D."/>
        </authorList>
    </citation>
    <scope>NUCLEOTIDE SEQUENCE</scope>
    <source>
        <strain evidence="1">AVDCRST_MAG94</strain>
    </source>
</reference>
<evidence type="ECO:0000313" key="1">
    <source>
        <dbReference type="EMBL" id="CAA9326539.1"/>
    </source>
</evidence>
<sequence length="42" mass="4786">MYLKADTKLFFFLNSLCEALEDLLAAAKERFFARRGRGSTLA</sequence>
<organism evidence="1">
    <name type="scientific">uncultured Leptolyngbya sp</name>
    <dbReference type="NCBI Taxonomy" id="332963"/>
    <lineage>
        <taxon>Bacteria</taxon>
        <taxon>Bacillati</taxon>
        <taxon>Cyanobacteriota</taxon>
        <taxon>Cyanophyceae</taxon>
        <taxon>Leptolyngbyales</taxon>
        <taxon>Leptolyngbyaceae</taxon>
        <taxon>Leptolyngbya group</taxon>
        <taxon>Leptolyngbya</taxon>
        <taxon>environmental samples</taxon>
    </lineage>
</organism>
<name>A0A6J4LAG5_9CYAN</name>
<dbReference type="EMBL" id="CADCTY010000586">
    <property type="protein sequence ID" value="CAA9326539.1"/>
    <property type="molecule type" value="Genomic_DNA"/>
</dbReference>
<proteinExistence type="predicted"/>
<accession>A0A6J4LAG5</accession>
<dbReference type="AlphaFoldDB" id="A0A6J4LAG5"/>
<gene>
    <name evidence="1" type="ORF">AVDCRST_MAG94-1695</name>
</gene>